<evidence type="ECO:0000256" key="4">
    <source>
        <dbReference type="ARBA" id="ARBA00022723"/>
    </source>
</evidence>
<keyword evidence="4" id="KW-0479">Metal-binding</keyword>
<evidence type="ECO:0000256" key="5">
    <source>
        <dbReference type="ARBA" id="ARBA00022737"/>
    </source>
</evidence>
<evidence type="ECO:0000313" key="16">
    <source>
        <dbReference type="Proteomes" id="UP000650833"/>
    </source>
</evidence>
<dbReference type="GO" id="GO:0043328">
    <property type="term" value="P:protein transport to vacuole involved in ubiquitin-dependent protein catabolic process via the multivesicular body sorting pathway"/>
    <property type="evidence" value="ECO:0007669"/>
    <property type="project" value="TreeGrafter"/>
</dbReference>
<dbReference type="SUPFAM" id="SSF57903">
    <property type="entry name" value="FYVE/PHD zinc finger"/>
    <property type="match status" value="1"/>
</dbReference>
<evidence type="ECO:0000256" key="2">
    <source>
        <dbReference type="ARBA" id="ARBA00008597"/>
    </source>
</evidence>
<dbReference type="SMART" id="SM00726">
    <property type="entry name" value="UIM"/>
    <property type="match status" value="2"/>
</dbReference>
<dbReference type="InterPro" id="IPR002014">
    <property type="entry name" value="VHS_dom"/>
</dbReference>
<evidence type="ECO:0000256" key="6">
    <source>
        <dbReference type="ARBA" id="ARBA00022753"/>
    </source>
</evidence>
<keyword evidence="6 10" id="KW-0967">Endosome</keyword>
<dbReference type="InterPro" id="IPR011011">
    <property type="entry name" value="Znf_FYVE_PHD"/>
</dbReference>
<dbReference type="Pfam" id="PF02809">
    <property type="entry name" value="UIM"/>
    <property type="match status" value="2"/>
</dbReference>
<dbReference type="Pfam" id="PF21356">
    <property type="entry name" value="Vps27_GAT-like"/>
    <property type="match status" value="1"/>
</dbReference>
<evidence type="ECO:0000259" key="13">
    <source>
        <dbReference type="PROSITE" id="PS50178"/>
    </source>
</evidence>
<dbReference type="PROSITE" id="PS50178">
    <property type="entry name" value="ZF_FYVE"/>
    <property type="match status" value="1"/>
</dbReference>
<dbReference type="Pfam" id="PF00790">
    <property type="entry name" value="VHS"/>
    <property type="match status" value="1"/>
</dbReference>
<evidence type="ECO:0000256" key="10">
    <source>
        <dbReference type="PIRNR" id="PIRNR036956"/>
    </source>
</evidence>
<feature type="region of interest" description="Disordered" evidence="12">
    <location>
        <begin position="570"/>
        <end position="615"/>
    </location>
</feature>
<keyword evidence="9 10" id="KW-0472">Membrane</keyword>
<dbReference type="InterPro" id="IPR008942">
    <property type="entry name" value="ENTH_VHS"/>
</dbReference>
<keyword evidence="16" id="KW-1185">Reference proteome</keyword>
<dbReference type="InterPro" id="IPR049425">
    <property type="entry name" value="Vps27_GAT-like"/>
</dbReference>
<dbReference type="InterPro" id="IPR013083">
    <property type="entry name" value="Znf_RING/FYVE/PHD"/>
</dbReference>
<gene>
    <name evidence="15" type="ORF">INT46_002236</name>
</gene>
<dbReference type="GO" id="GO:0043130">
    <property type="term" value="F:ubiquitin binding"/>
    <property type="evidence" value="ECO:0007669"/>
    <property type="project" value="InterPro"/>
</dbReference>
<dbReference type="PIRSF" id="PIRSF036956">
    <property type="entry name" value="Hrs_Vps27"/>
    <property type="match status" value="1"/>
</dbReference>
<feature type="region of interest" description="Disordered" evidence="12">
    <location>
        <begin position="634"/>
        <end position="673"/>
    </location>
</feature>
<feature type="domain" description="VHS" evidence="14">
    <location>
        <begin position="22"/>
        <end position="146"/>
    </location>
</feature>
<accession>A0A8H7R3D3</accession>
<dbReference type="InterPro" id="IPR017455">
    <property type="entry name" value="Znf_FYVE-rel"/>
</dbReference>
<reference evidence="15" key="1">
    <citation type="submission" date="2020-12" db="EMBL/GenBank/DDBJ databases">
        <title>Metabolic potential, ecology and presence of endohyphal bacteria is reflected in genomic diversity of Mucoromycotina.</title>
        <authorList>
            <person name="Muszewska A."/>
            <person name="Okrasinska A."/>
            <person name="Steczkiewicz K."/>
            <person name="Drgas O."/>
            <person name="Orlowska M."/>
            <person name="Perlinska-Lenart U."/>
            <person name="Aleksandrzak-Piekarczyk T."/>
            <person name="Szatraj K."/>
            <person name="Zielenkiewicz U."/>
            <person name="Pilsyk S."/>
            <person name="Malc E."/>
            <person name="Mieczkowski P."/>
            <person name="Kruszewska J.S."/>
            <person name="Biernat P."/>
            <person name="Pawlowska J."/>
        </authorList>
    </citation>
    <scope>NUCLEOTIDE SEQUENCE</scope>
    <source>
        <strain evidence="15">CBS 226.32</strain>
    </source>
</reference>
<dbReference type="PROSITE" id="PS50179">
    <property type="entry name" value="VHS"/>
    <property type="match status" value="1"/>
</dbReference>
<protein>
    <recommendedName>
        <fullName evidence="3 10">Vacuolar protein sorting-associated protein 27</fullName>
    </recommendedName>
</protein>
<dbReference type="SMART" id="SM00288">
    <property type="entry name" value="VHS"/>
    <property type="match status" value="1"/>
</dbReference>
<evidence type="ECO:0000256" key="8">
    <source>
        <dbReference type="ARBA" id="ARBA00022833"/>
    </source>
</evidence>
<comment type="subcellular location">
    <subcellularLocation>
        <location evidence="1 10">Endosome membrane</location>
        <topology evidence="1 10">Peripheral membrane protein</topology>
        <orientation evidence="1 10">Cytoplasmic side</orientation>
    </subcellularLocation>
</comment>
<feature type="compositionally biased region" description="Low complexity" evidence="12">
    <location>
        <begin position="491"/>
        <end position="543"/>
    </location>
</feature>
<dbReference type="Pfam" id="PF01363">
    <property type="entry name" value="FYVE"/>
    <property type="match status" value="1"/>
</dbReference>
<dbReference type="Proteomes" id="UP000650833">
    <property type="component" value="Unassembled WGS sequence"/>
</dbReference>
<keyword evidence="5" id="KW-0677">Repeat</keyword>
<comment type="subunit">
    <text evidence="10">Component of the ESCRT-0 complex composed of HSE1 and VPS27.</text>
</comment>
<dbReference type="SUPFAM" id="SSF48464">
    <property type="entry name" value="ENTH/VHS domain"/>
    <property type="match status" value="1"/>
</dbReference>
<name>A0A8H7R3D3_9FUNG</name>
<comment type="similarity">
    <text evidence="2 10">Belongs to the VPS27 family.</text>
</comment>
<dbReference type="GO" id="GO:0033565">
    <property type="term" value="C:ESCRT-0 complex"/>
    <property type="evidence" value="ECO:0007669"/>
    <property type="project" value="TreeGrafter"/>
</dbReference>
<dbReference type="AlphaFoldDB" id="A0A8H7R3D3"/>
<dbReference type="GO" id="GO:0032266">
    <property type="term" value="F:phosphatidylinositol-3-phosphate binding"/>
    <property type="evidence" value="ECO:0007669"/>
    <property type="project" value="TreeGrafter"/>
</dbReference>
<dbReference type="Gene3D" id="1.20.5.1940">
    <property type="match status" value="1"/>
</dbReference>
<dbReference type="GO" id="GO:0008270">
    <property type="term" value="F:zinc ion binding"/>
    <property type="evidence" value="ECO:0007669"/>
    <property type="project" value="UniProtKB-KW"/>
</dbReference>
<keyword evidence="7 11" id="KW-0863">Zinc-finger</keyword>
<dbReference type="CDD" id="cd16979">
    <property type="entry name" value="VHS_Vps27"/>
    <property type="match status" value="1"/>
</dbReference>
<evidence type="ECO:0000256" key="3">
    <source>
        <dbReference type="ARBA" id="ARBA00017753"/>
    </source>
</evidence>
<dbReference type="EMBL" id="JAEPRC010000257">
    <property type="protein sequence ID" value="KAG2202441.1"/>
    <property type="molecule type" value="Genomic_DNA"/>
</dbReference>
<dbReference type="Gene3D" id="1.25.40.90">
    <property type="match status" value="1"/>
</dbReference>
<dbReference type="InterPro" id="IPR003903">
    <property type="entry name" value="UIM_dom"/>
</dbReference>
<dbReference type="PANTHER" id="PTHR47794">
    <property type="entry name" value="VACUOLAR PROTEIN SORTING-ASSOCIATED PROTEIN 27"/>
    <property type="match status" value="1"/>
</dbReference>
<keyword evidence="8" id="KW-0862">Zinc</keyword>
<sequence length="673" mass="74985">MVSMNSLAKKATSELLPAGQVDLALHLEISDQIRSKKVNAKDAMRSLKQRLNHKNPNVVISTLEVSYILVDTCVKNSGSSFVKEVATREFMEQMTHILKVPAGSNHVKSKVLSLIQVWGIASKGNTALSYISDTYTLLRAEGYTFPPITEKIDSNLLETAVAPEWTDSDICERCRTSFTLTNRKHHCRQCGATFCQQCSSKSIPLPHLGINDTVRVCDGCYIKVKLAKVADKDVVPHLLGTPASISSSLTPTYTPSIKNKALTTTTTTTTSNANNNNGTVNDEQFEDDIKKAIEMSLKESQQQQKLASFYGSERKEETAITSPVKKSVEEEEEDANIAAAIAASLQDMKISATKNVQYPKYNSNELSSIDMENIQLFSTLMQRVQSAANDVSGDTQINKLYTQIGTLQPKLVKTLDETSRKHELFVNLHTKLNQAVRAYDKLIEDRLASTAQRTRTSSYPTHYSHPTPQVQHQYPSYTHSNQSMNGYHSYPQTPISLPLSQQQPQPQPQQVSQPPAVQQVSQPPAVQQVQSYPQQTYPQTQTQPQAIATPAIQPMQQPQQQSYIAPTSNVGQLYPSQQYPVPVNHQQQPSGHFTNQTQSPITPVGAQQQTSTHQNLQPAQVTQIQQYAGTIPDTSLYYYNNTGSQQQHQQQPQQQQQQYYNKQPVEEAPLIEL</sequence>
<evidence type="ECO:0000256" key="9">
    <source>
        <dbReference type="ARBA" id="ARBA00023136"/>
    </source>
</evidence>
<feature type="compositionally biased region" description="Polar residues" evidence="12">
    <location>
        <begin position="451"/>
        <end position="486"/>
    </location>
</feature>
<dbReference type="InterPro" id="IPR000306">
    <property type="entry name" value="Znf_FYVE"/>
</dbReference>
<dbReference type="OrthoDB" id="957735at2759"/>
<feature type="region of interest" description="Disordered" evidence="12">
    <location>
        <begin position="451"/>
        <end position="543"/>
    </location>
</feature>
<dbReference type="Gene3D" id="6.10.140.100">
    <property type="match status" value="1"/>
</dbReference>
<evidence type="ECO:0000256" key="7">
    <source>
        <dbReference type="ARBA" id="ARBA00022771"/>
    </source>
</evidence>
<organism evidence="15 16">
    <name type="scientific">Mucor plumbeus</name>
    <dbReference type="NCBI Taxonomy" id="97098"/>
    <lineage>
        <taxon>Eukaryota</taxon>
        <taxon>Fungi</taxon>
        <taxon>Fungi incertae sedis</taxon>
        <taxon>Mucoromycota</taxon>
        <taxon>Mucoromycotina</taxon>
        <taxon>Mucoromycetes</taxon>
        <taxon>Mucorales</taxon>
        <taxon>Mucorineae</taxon>
        <taxon>Mucoraceae</taxon>
        <taxon>Mucor</taxon>
    </lineage>
</organism>
<proteinExistence type="inferred from homology"/>
<comment type="function">
    <text evidence="10">Component of the ESCRT-0 complex which is the sorting receptor for ubiquitinated cargo proteins at the multivesicular body (MVB) and recruits ESCRT-I to the MVB outer membrane.</text>
</comment>
<dbReference type="PANTHER" id="PTHR47794:SF1">
    <property type="entry name" value="VACUOLAR PROTEIN SORTING-ASSOCIATED PROTEIN 27"/>
    <property type="match status" value="1"/>
</dbReference>
<dbReference type="PROSITE" id="PS50330">
    <property type="entry name" value="UIM"/>
    <property type="match status" value="1"/>
</dbReference>
<evidence type="ECO:0000256" key="1">
    <source>
        <dbReference type="ARBA" id="ARBA00004125"/>
    </source>
</evidence>
<evidence type="ECO:0000259" key="14">
    <source>
        <dbReference type="PROSITE" id="PS50179"/>
    </source>
</evidence>
<dbReference type="SMART" id="SM00064">
    <property type="entry name" value="FYVE"/>
    <property type="match status" value="1"/>
</dbReference>
<dbReference type="GO" id="GO:0006623">
    <property type="term" value="P:protein targeting to vacuole"/>
    <property type="evidence" value="ECO:0007669"/>
    <property type="project" value="TreeGrafter"/>
</dbReference>
<dbReference type="Gene3D" id="3.30.40.10">
    <property type="entry name" value="Zinc/RING finger domain, C3HC4 (zinc finger)"/>
    <property type="match status" value="1"/>
</dbReference>
<feature type="domain" description="FYVE-type" evidence="13">
    <location>
        <begin position="165"/>
        <end position="225"/>
    </location>
</feature>
<feature type="compositionally biased region" description="Low complexity" evidence="12">
    <location>
        <begin position="645"/>
        <end position="658"/>
    </location>
</feature>
<dbReference type="InterPro" id="IPR017073">
    <property type="entry name" value="HGS/VPS27"/>
</dbReference>
<evidence type="ECO:0000256" key="12">
    <source>
        <dbReference type="SAM" id="MobiDB-lite"/>
    </source>
</evidence>
<comment type="caution">
    <text evidence="15">The sequence shown here is derived from an EMBL/GenBank/DDBJ whole genome shotgun (WGS) entry which is preliminary data.</text>
</comment>
<dbReference type="GO" id="GO:0010008">
    <property type="term" value="C:endosome membrane"/>
    <property type="evidence" value="ECO:0007669"/>
    <property type="project" value="UniProtKB-SubCell"/>
</dbReference>
<evidence type="ECO:0000256" key="11">
    <source>
        <dbReference type="PROSITE-ProRule" id="PRU00091"/>
    </source>
</evidence>
<evidence type="ECO:0000313" key="15">
    <source>
        <dbReference type="EMBL" id="KAG2202441.1"/>
    </source>
</evidence>